<keyword evidence="1" id="KW-0732">Signal</keyword>
<feature type="domain" description="DUF306" evidence="2">
    <location>
        <begin position="31"/>
        <end position="132"/>
    </location>
</feature>
<accession>A0A8H2PKK9</accession>
<dbReference type="InterPro" id="IPR053147">
    <property type="entry name" value="Hsp_HslJ-like"/>
</dbReference>
<dbReference type="Proteomes" id="UP000307702">
    <property type="component" value="Unassembled WGS sequence"/>
</dbReference>
<reference evidence="3 4" key="1">
    <citation type="submission" date="2019-05" db="EMBL/GenBank/DDBJ databases">
        <title>Colwellia ponticola sp. nov., isolated from seawater.</title>
        <authorList>
            <person name="Yoon J.-H."/>
        </authorList>
    </citation>
    <scope>NUCLEOTIDE SEQUENCE [LARGE SCALE GENOMIC DNA]</scope>
    <source>
        <strain evidence="3 4">OISW-25</strain>
    </source>
</reference>
<dbReference type="OrthoDB" id="5348860at2"/>
<protein>
    <submittedName>
        <fullName evidence="3">META domain-containing protein</fullName>
    </submittedName>
</protein>
<evidence type="ECO:0000256" key="1">
    <source>
        <dbReference type="SAM" id="SignalP"/>
    </source>
</evidence>
<feature type="chain" id="PRO_5034633811" evidence="1">
    <location>
        <begin position="19"/>
        <end position="140"/>
    </location>
</feature>
<dbReference type="PANTHER" id="PTHR35535">
    <property type="entry name" value="HEAT SHOCK PROTEIN HSLJ"/>
    <property type="match status" value="1"/>
</dbReference>
<sequence length="140" mass="15107">MLPIKRIALLAALSTTLAACNSNSTLSSSAALPGSWHVSSIQNKAVIANSNAQLTFNTENKLSGSASCNIMFASYTLNADKIDIGPVATTQKMCLSASMDQEQLLLQALNKVKRFQLNNDELSMYDQQGVLQIQAKRTKL</sequence>
<dbReference type="Gene3D" id="2.40.128.270">
    <property type="match status" value="1"/>
</dbReference>
<evidence type="ECO:0000313" key="4">
    <source>
        <dbReference type="Proteomes" id="UP000307702"/>
    </source>
</evidence>
<dbReference type="Pfam" id="PF03724">
    <property type="entry name" value="META"/>
    <property type="match status" value="1"/>
</dbReference>
<dbReference type="PANTHER" id="PTHR35535:SF1">
    <property type="entry name" value="HEAT SHOCK PROTEIN HSLJ"/>
    <property type="match status" value="1"/>
</dbReference>
<evidence type="ECO:0000313" key="3">
    <source>
        <dbReference type="EMBL" id="TMM41483.1"/>
    </source>
</evidence>
<dbReference type="AlphaFoldDB" id="A0A8H2PKK9"/>
<feature type="signal peptide" evidence="1">
    <location>
        <begin position="1"/>
        <end position="18"/>
    </location>
</feature>
<dbReference type="InterPro" id="IPR005184">
    <property type="entry name" value="DUF306_Meta_HslJ"/>
</dbReference>
<comment type="caution">
    <text evidence="3">The sequence shown here is derived from an EMBL/GenBank/DDBJ whole genome shotgun (WGS) entry which is preliminary data.</text>
</comment>
<organism evidence="3 4">
    <name type="scientific">Colwellia ponticola</name>
    <dbReference type="NCBI Taxonomy" id="2304625"/>
    <lineage>
        <taxon>Bacteria</taxon>
        <taxon>Pseudomonadati</taxon>
        <taxon>Pseudomonadota</taxon>
        <taxon>Gammaproteobacteria</taxon>
        <taxon>Alteromonadales</taxon>
        <taxon>Colwelliaceae</taxon>
        <taxon>Colwellia</taxon>
    </lineage>
</organism>
<name>A0A8H2PKK9_9GAMM</name>
<keyword evidence="4" id="KW-1185">Reference proteome</keyword>
<dbReference type="EMBL" id="SZVP01000022">
    <property type="protein sequence ID" value="TMM41483.1"/>
    <property type="molecule type" value="Genomic_DNA"/>
</dbReference>
<evidence type="ECO:0000259" key="2">
    <source>
        <dbReference type="Pfam" id="PF03724"/>
    </source>
</evidence>
<dbReference type="RefSeq" id="WP_138624431.1">
    <property type="nucleotide sequence ID" value="NZ_SZVP01000022.1"/>
</dbReference>
<gene>
    <name evidence="3" type="ORF">FCS21_15420</name>
</gene>
<proteinExistence type="predicted"/>
<dbReference type="InterPro" id="IPR038670">
    <property type="entry name" value="HslJ-like_sf"/>
</dbReference>
<dbReference type="PROSITE" id="PS51257">
    <property type="entry name" value="PROKAR_LIPOPROTEIN"/>
    <property type="match status" value="1"/>
</dbReference>